<dbReference type="EMBL" id="CAJHCP010000017">
    <property type="protein sequence ID" value="CAD6557059.1"/>
    <property type="molecule type" value="Genomic_DNA"/>
</dbReference>
<dbReference type="RefSeq" id="WP_201645944.1">
    <property type="nucleotide sequence ID" value="NZ_CAJHCP010000017.1"/>
</dbReference>
<evidence type="ECO:0000256" key="1">
    <source>
        <dbReference type="SAM" id="Coils"/>
    </source>
</evidence>
<proteinExistence type="predicted"/>
<protein>
    <recommendedName>
        <fullName evidence="5">Twin-arginine translocation pathway signal protein</fullName>
    </recommendedName>
</protein>
<keyword evidence="2" id="KW-0812">Transmembrane</keyword>
<organism evidence="3 4">
    <name type="scientific">Paraburkholderia metrosideri</name>
    <dbReference type="NCBI Taxonomy" id="580937"/>
    <lineage>
        <taxon>Bacteria</taxon>
        <taxon>Pseudomonadati</taxon>
        <taxon>Pseudomonadota</taxon>
        <taxon>Betaproteobacteria</taxon>
        <taxon>Burkholderiales</taxon>
        <taxon>Burkholderiaceae</taxon>
        <taxon>Paraburkholderia</taxon>
    </lineage>
</organism>
<feature type="transmembrane region" description="Helical" evidence="2">
    <location>
        <begin position="12"/>
        <end position="30"/>
    </location>
</feature>
<sequence>MSTRGVAPSRWSIVLASGATGTAICMSVLAGWQRGGRLPERLVWVAIGIVLVIAAHLLPALTRTAPRPVRWVAGCLWVACMAATCYGHATFFLLAQQHAGENRAASVTPMVATFSGPSGRSLAAIMTERAKVTGALAVANTRHCARDCSAVLIRRVSLAAQLDALNAQADEARRRQVTADRDAARRELLLGDPVSKRLAATLGTSVTRIDLLSGLAYAAILEGVACLLWTVTLQSRTTAVVTPAAINPVALSHVSVSPSHAPIAVPGTESVTSPVPRGSPDTEVMGLARDVAAGHVRATVADIRRHLGCSQARAAALRKRLGELSQPS</sequence>
<evidence type="ECO:0000313" key="4">
    <source>
        <dbReference type="Proteomes" id="UP000598032"/>
    </source>
</evidence>
<name>A0ABM8P5T8_9BURK</name>
<keyword evidence="2" id="KW-0472">Membrane</keyword>
<accession>A0ABM8P5T8</accession>
<evidence type="ECO:0000313" key="3">
    <source>
        <dbReference type="EMBL" id="CAD6557059.1"/>
    </source>
</evidence>
<keyword evidence="2" id="KW-1133">Transmembrane helix</keyword>
<gene>
    <name evidence="3" type="ORF">LMG28140_06054</name>
</gene>
<feature type="transmembrane region" description="Helical" evidence="2">
    <location>
        <begin position="71"/>
        <end position="94"/>
    </location>
</feature>
<comment type="caution">
    <text evidence="3">The sequence shown here is derived from an EMBL/GenBank/DDBJ whole genome shotgun (WGS) entry which is preliminary data.</text>
</comment>
<keyword evidence="4" id="KW-1185">Reference proteome</keyword>
<keyword evidence="1" id="KW-0175">Coiled coil</keyword>
<dbReference type="Proteomes" id="UP000598032">
    <property type="component" value="Unassembled WGS sequence"/>
</dbReference>
<evidence type="ECO:0000256" key="2">
    <source>
        <dbReference type="SAM" id="Phobius"/>
    </source>
</evidence>
<evidence type="ECO:0008006" key="5">
    <source>
        <dbReference type="Google" id="ProtNLM"/>
    </source>
</evidence>
<reference evidence="3 4" key="1">
    <citation type="submission" date="2020-10" db="EMBL/GenBank/DDBJ databases">
        <authorList>
            <person name="Peeters C."/>
        </authorList>
    </citation>
    <scope>NUCLEOTIDE SEQUENCE [LARGE SCALE GENOMIC DNA]</scope>
    <source>
        <strain evidence="3 4">LMG 28140</strain>
    </source>
</reference>
<feature type="transmembrane region" description="Helical" evidence="2">
    <location>
        <begin position="42"/>
        <end position="59"/>
    </location>
</feature>
<feature type="coiled-coil region" evidence="1">
    <location>
        <begin position="155"/>
        <end position="182"/>
    </location>
</feature>